<gene>
    <name evidence="1" type="ORF">QFC21_007148</name>
</gene>
<evidence type="ECO:0000313" key="2">
    <source>
        <dbReference type="Proteomes" id="UP001227268"/>
    </source>
</evidence>
<dbReference type="EMBL" id="JASBWT010000049">
    <property type="protein sequence ID" value="KAJ9091608.1"/>
    <property type="molecule type" value="Genomic_DNA"/>
</dbReference>
<protein>
    <submittedName>
        <fullName evidence="1">Uncharacterized protein</fullName>
    </submittedName>
</protein>
<accession>A0ACC2UXN2</accession>
<keyword evidence="2" id="KW-1185">Reference proteome</keyword>
<name>A0ACC2UXN2_9TREE</name>
<dbReference type="Proteomes" id="UP001227268">
    <property type="component" value="Unassembled WGS sequence"/>
</dbReference>
<reference evidence="1" key="1">
    <citation type="submission" date="2023-04" db="EMBL/GenBank/DDBJ databases">
        <title>Draft Genome sequencing of Naganishia species isolated from polar environments using Oxford Nanopore Technology.</title>
        <authorList>
            <person name="Leo P."/>
            <person name="Venkateswaran K."/>
        </authorList>
    </citation>
    <scope>NUCLEOTIDE SEQUENCE</scope>
    <source>
        <strain evidence="1">MNA-CCFEE 5423</strain>
    </source>
</reference>
<sequence>MVPFERPKRNIHQVQDDDISLADLPHSHAETQNRRGSDDGDDGKPFEANKGSEVQTFAVEDPVMDPNDLGKDGKASSEHNDASPNQDAFHRRKGYLLSSANDGRSGGAGSERWRGDRNEKREESRLMRIWRVSLRHLRFVGPGLVNSVAYFDPGNWNVDLSAGSAFGYKLLSVILLAIIGAVILQVLSLRLGIATSTSLPAQIRRLFLRIREHPRVAPYVWRRRATMAGLYTLYGLAELAIIAADLAELLGSAIALNLVRIEGGKTIIEPKALYTSVGVIGATVMPHALFLGSHLATVDRLDIAPRPPTTREKPFLVRGFSGRELWRVVPERWRPLGGTEKLRLELRRGAVLHQGHTTIQGEDVAAAVSPRGQDKKGPVVDEEIEHMIMKDQARYDAEMNTFDRVKYASIHIGHATIDTVLSLFGFAVTINSSILILASAAFFYGGNEAARKAGAEGDLFSAHALIEQRISKPAAFIFALALFCAGQSASITATLSGQVVSEGFIEWKTSPFVRRVVTRLLGVIPSTVVAVAIGRDGLNQMLVASQVMISVVLPFVIFPLVWLCADEKVMTVRNAPSGRENECVTVVEAVGGSHSSPEARSESVDNTLSGDIRSHELVSSPSATLPASDIAQATRAPSIPLSDKLRLLFVSMFWLVRHGSISAPPVCNIEAPKSRSFKSHWSTTAFGYAFFTVVTVANAYVLLMLMIGKA</sequence>
<evidence type="ECO:0000313" key="1">
    <source>
        <dbReference type="EMBL" id="KAJ9091608.1"/>
    </source>
</evidence>
<organism evidence="1 2">
    <name type="scientific">Naganishia friedmannii</name>
    <dbReference type="NCBI Taxonomy" id="89922"/>
    <lineage>
        <taxon>Eukaryota</taxon>
        <taxon>Fungi</taxon>
        <taxon>Dikarya</taxon>
        <taxon>Basidiomycota</taxon>
        <taxon>Agaricomycotina</taxon>
        <taxon>Tremellomycetes</taxon>
        <taxon>Filobasidiales</taxon>
        <taxon>Filobasidiaceae</taxon>
        <taxon>Naganishia</taxon>
    </lineage>
</organism>
<comment type="caution">
    <text evidence="1">The sequence shown here is derived from an EMBL/GenBank/DDBJ whole genome shotgun (WGS) entry which is preliminary data.</text>
</comment>
<proteinExistence type="predicted"/>